<feature type="compositionally biased region" description="Polar residues" evidence="14">
    <location>
        <begin position="129"/>
        <end position="140"/>
    </location>
</feature>
<comment type="caution">
    <text evidence="16">The sequence shown here is derived from an EMBL/GenBank/DDBJ whole genome shotgun (WGS) entry which is preliminary data.</text>
</comment>
<keyword evidence="10" id="KW-0233">DNA recombination</keyword>
<dbReference type="InParanoid" id="K0KL61"/>
<dbReference type="AlphaFoldDB" id="K0KL61"/>
<keyword evidence="11" id="KW-0234">DNA repair</keyword>
<gene>
    <name evidence="16" type="ORF">BN7_5567</name>
</gene>
<dbReference type="Gene3D" id="3.40.50.10130">
    <property type="match status" value="1"/>
</dbReference>
<keyword evidence="9" id="KW-0460">Magnesium</keyword>
<keyword evidence="7" id="KW-0227">DNA damage</keyword>
<dbReference type="InterPro" id="IPR033310">
    <property type="entry name" value="Mms4/EME1/EME2"/>
</dbReference>
<protein>
    <recommendedName>
        <fullName evidence="15">ERCC4 domain-containing protein</fullName>
    </recommendedName>
</protein>
<keyword evidence="17" id="KW-1185">Reference proteome</keyword>
<reference evidence="16 17" key="1">
    <citation type="journal article" date="2012" name="Eukaryot. Cell">
        <title>Draft genome sequence of Wickerhamomyces ciferrii NRRL Y-1031 F-60-10.</title>
        <authorList>
            <person name="Schneider J."/>
            <person name="Andrea H."/>
            <person name="Blom J."/>
            <person name="Jaenicke S."/>
            <person name="Ruckert C."/>
            <person name="Schorsch C."/>
            <person name="Szczepanowski R."/>
            <person name="Farwick M."/>
            <person name="Goesmann A."/>
            <person name="Puhler A."/>
            <person name="Schaffer S."/>
            <person name="Tauch A."/>
            <person name="Kohler T."/>
            <person name="Brinkrolf K."/>
        </authorList>
    </citation>
    <scope>NUCLEOTIDE SEQUENCE [LARGE SCALE GENOMIC DNA]</scope>
    <source>
        <strain evidence="17">ATCC 14091 / BCRC 22168 / CBS 111 / JCM 3599 / NBRC 0793 / NRRL Y-1031 F-60-10</strain>
    </source>
</reference>
<evidence type="ECO:0000256" key="9">
    <source>
        <dbReference type="ARBA" id="ARBA00022842"/>
    </source>
</evidence>
<evidence type="ECO:0000256" key="2">
    <source>
        <dbReference type="ARBA" id="ARBA00004123"/>
    </source>
</evidence>
<dbReference type="eggNOG" id="ENOG502RY0Q">
    <property type="taxonomic scope" value="Eukaryota"/>
</dbReference>
<feature type="region of interest" description="Disordered" evidence="14">
    <location>
        <begin position="96"/>
        <end position="223"/>
    </location>
</feature>
<evidence type="ECO:0000256" key="8">
    <source>
        <dbReference type="ARBA" id="ARBA00022801"/>
    </source>
</evidence>
<evidence type="ECO:0000256" key="6">
    <source>
        <dbReference type="ARBA" id="ARBA00022759"/>
    </source>
</evidence>
<name>K0KL61_WICCF</name>
<feature type="compositionally biased region" description="Basic and acidic residues" evidence="14">
    <location>
        <begin position="253"/>
        <end position="264"/>
    </location>
</feature>
<proteinExistence type="inferred from homology"/>
<keyword evidence="4" id="KW-0540">Nuclease</keyword>
<evidence type="ECO:0000256" key="4">
    <source>
        <dbReference type="ARBA" id="ARBA00022722"/>
    </source>
</evidence>
<dbReference type="PANTHER" id="PTHR21077">
    <property type="entry name" value="EME1 PROTEIN"/>
    <property type="match status" value="1"/>
</dbReference>
<feature type="compositionally biased region" description="Acidic residues" evidence="14">
    <location>
        <begin position="180"/>
        <end position="198"/>
    </location>
</feature>
<evidence type="ECO:0000256" key="5">
    <source>
        <dbReference type="ARBA" id="ARBA00022723"/>
    </source>
</evidence>
<feature type="region of interest" description="Disordered" evidence="14">
    <location>
        <begin position="238"/>
        <end position="313"/>
    </location>
</feature>
<dbReference type="Pfam" id="PF02732">
    <property type="entry name" value="ERCC4"/>
    <property type="match status" value="1"/>
</dbReference>
<dbReference type="GO" id="GO:0005634">
    <property type="term" value="C:nucleus"/>
    <property type="evidence" value="ECO:0007669"/>
    <property type="project" value="UniProtKB-SubCell"/>
</dbReference>
<feature type="region of interest" description="Disordered" evidence="14">
    <location>
        <begin position="40"/>
        <end position="73"/>
    </location>
</feature>
<dbReference type="GO" id="GO:0046872">
    <property type="term" value="F:metal ion binding"/>
    <property type="evidence" value="ECO:0007669"/>
    <property type="project" value="UniProtKB-KW"/>
</dbReference>
<evidence type="ECO:0000256" key="1">
    <source>
        <dbReference type="ARBA" id="ARBA00001946"/>
    </source>
</evidence>
<feature type="compositionally biased region" description="Low complexity" evidence="14">
    <location>
        <begin position="116"/>
        <end position="128"/>
    </location>
</feature>
<keyword evidence="6" id="KW-0255">Endonuclease</keyword>
<dbReference type="HOGENOM" id="CLU_424021_0_0_1"/>
<organism evidence="16 17">
    <name type="scientific">Wickerhamomyces ciferrii (strain ATCC 14091 / BCRC 22168 / CBS 111 / JCM 3599 / NBRC 0793 / NRRL Y-1031 F-60-10)</name>
    <name type="common">Yeast</name>
    <name type="synonym">Pichia ciferrii</name>
    <dbReference type="NCBI Taxonomy" id="1206466"/>
    <lineage>
        <taxon>Eukaryota</taxon>
        <taxon>Fungi</taxon>
        <taxon>Dikarya</taxon>
        <taxon>Ascomycota</taxon>
        <taxon>Saccharomycotina</taxon>
        <taxon>Saccharomycetes</taxon>
        <taxon>Phaffomycetales</taxon>
        <taxon>Wickerhamomycetaceae</taxon>
        <taxon>Wickerhamomyces</taxon>
    </lineage>
</organism>
<keyword evidence="13" id="KW-0469">Meiosis</keyword>
<evidence type="ECO:0000256" key="7">
    <source>
        <dbReference type="ARBA" id="ARBA00022763"/>
    </source>
</evidence>
<accession>K0KL61</accession>
<evidence type="ECO:0000256" key="13">
    <source>
        <dbReference type="ARBA" id="ARBA00023254"/>
    </source>
</evidence>
<evidence type="ECO:0000259" key="15">
    <source>
        <dbReference type="Pfam" id="PF02732"/>
    </source>
</evidence>
<dbReference type="GO" id="GO:0048476">
    <property type="term" value="C:Holliday junction resolvase complex"/>
    <property type="evidence" value="ECO:0007669"/>
    <property type="project" value="InterPro"/>
</dbReference>
<evidence type="ECO:0000256" key="12">
    <source>
        <dbReference type="ARBA" id="ARBA00023242"/>
    </source>
</evidence>
<comment type="subcellular location">
    <subcellularLocation>
        <location evidence="2">Nucleus</location>
    </subcellularLocation>
</comment>
<dbReference type="GO" id="GO:0003677">
    <property type="term" value="F:DNA binding"/>
    <property type="evidence" value="ECO:0007669"/>
    <property type="project" value="InterPro"/>
</dbReference>
<dbReference type="GO" id="GO:0008821">
    <property type="term" value="F:crossover junction DNA endonuclease activity"/>
    <property type="evidence" value="ECO:0007669"/>
    <property type="project" value="TreeGrafter"/>
</dbReference>
<dbReference type="GO" id="GO:0006302">
    <property type="term" value="P:double-strand break repair"/>
    <property type="evidence" value="ECO:0007669"/>
    <property type="project" value="TreeGrafter"/>
</dbReference>
<dbReference type="GO" id="GO:0000712">
    <property type="term" value="P:resolution of meiotic recombination intermediates"/>
    <property type="evidence" value="ECO:0007669"/>
    <property type="project" value="TreeGrafter"/>
</dbReference>
<feature type="region of interest" description="Disordered" evidence="14">
    <location>
        <begin position="475"/>
        <end position="504"/>
    </location>
</feature>
<evidence type="ECO:0000256" key="11">
    <source>
        <dbReference type="ARBA" id="ARBA00023204"/>
    </source>
</evidence>
<feature type="compositionally biased region" description="Polar residues" evidence="14">
    <location>
        <begin position="265"/>
        <end position="293"/>
    </location>
</feature>
<dbReference type="GO" id="GO:0031297">
    <property type="term" value="P:replication fork processing"/>
    <property type="evidence" value="ECO:0007669"/>
    <property type="project" value="TreeGrafter"/>
</dbReference>
<evidence type="ECO:0000313" key="17">
    <source>
        <dbReference type="Proteomes" id="UP000009328"/>
    </source>
</evidence>
<dbReference type="GO" id="GO:0031573">
    <property type="term" value="P:mitotic intra-S DNA damage checkpoint signaling"/>
    <property type="evidence" value="ECO:0007669"/>
    <property type="project" value="TreeGrafter"/>
</dbReference>
<sequence>MNSIEIVDIDEIEDVDDGEIVEIIDSEPEEVDQNNQTFDIIPLDSSPINSSFKARDIKGGGQGGNGTGGTAGDLLTRILEDSDDEITIRPHKQKLFVPSSNTSTPIKPQKVHNKDISNTSIIPISSSSQHLSKPTRTKFLSSSQDKIDSSSSIGEIRQTKSKIQPIYPIYDLDPNHNIELSDDDNDQEEEDQDDDDENSPNKFLNKLTKLTNNNKKRSKHIKAQSELEKLKYEEKNDYNWPKPIDYSKPSPKQQEKQLQERSDLSSDPIQDISFNKKSFSETELPNINPISSRPTKRNNTTNTTTTKLTKEEKELLKRQKLQDKFDKQQYQEANRVNRKKDDLLNEMILKLPQGIINEFKKIDNYEIELNPIHVEPWNQDLNCISWFRKINSIYEPNEDCFKPISNQRIIQENQCVLCFTAQEFILMMELETLLNKFQNFQKSNPQYKNIIILIIEYDSFLQKLKVQENRTYTAKVRSRMTQDESEPQPGQTTKRRKTTKSKTLTTLSSEEIESEISNLQVNGFKIFPTKNLHETLIWLKSMTYTISSSRYDKFERNQDLANIGTIKSGSSTHDTYLKMLLQFKFMTEIKANRIIDSIPSLGDLYKYCTRGYLPKGADGKNLVNKNVENSIIKLFSTLNDGELIER</sequence>
<dbReference type="Proteomes" id="UP000009328">
    <property type="component" value="Unassembled WGS sequence"/>
</dbReference>
<feature type="compositionally biased region" description="Low complexity" evidence="14">
    <location>
        <begin position="141"/>
        <end position="153"/>
    </location>
</feature>
<feature type="domain" description="ERCC4" evidence="15">
    <location>
        <begin position="359"/>
        <end position="542"/>
    </location>
</feature>
<comment type="similarity">
    <text evidence="3">Belongs to the EME1/MMS4 family.</text>
</comment>
<evidence type="ECO:0000256" key="3">
    <source>
        <dbReference type="ARBA" id="ARBA00005313"/>
    </source>
</evidence>
<dbReference type="InterPro" id="IPR006166">
    <property type="entry name" value="ERCC4_domain"/>
</dbReference>
<feature type="compositionally biased region" description="Low complexity" evidence="14">
    <location>
        <begin position="297"/>
        <end position="307"/>
    </location>
</feature>
<evidence type="ECO:0000256" key="10">
    <source>
        <dbReference type="ARBA" id="ARBA00023172"/>
    </source>
</evidence>
<evidence type="ECO:0000313" key="16">
    <source>
        <dbReference type="EMBL" id="CCH45980.1"/>
    </source>
</evidence>
<evidence type="ECO:0000256" key="14">
    <source>
        <dbReference type="SAM" id="MobiDB-lite"/>
    </source>
</evidence>
<keyword evidence="8" id="KW-0378">Hydrolase</keyword>
<keyword evidence="5" id="KW-0479">Metal-binding</keyword>
<feature type="compositionally biased region" description="Gly residues" evidence="14">
    <location>
        <begin position="59"/>
        <end position="71"/>
    </location>
</feature>
<dbReference type="STRING" id="1206466.K0KL61"/>
<feature type="compositionally biased region" description="Low complexity" evidence="14">
    <location>
        <begin position="201"/>
        <end position="213"/>
    </location>
</feature>
<dbReference type="EMBL" id="CAIF01000220">
    <property type="protein sequence ID" value="CCH45980.1"/>
    <property type="molecule type" value="Genomic_DNA"/>
</dbReference>
<keyword evidence="12" id="KW-0539">Nucleus</keyword>
<dbReference type="PANTHER" id="PTHR21077:SF5">
    <property type="entry name" value="CROSSOVER JUNCTION ENDONUCLEASE MMS4"/>
    <property type="match status" value="1"/>
</dbReference>
<comment type="cofactor">
    <cofactor evidence="1">
        <name>Mg(2+)</name>
        <dbReference type="ChEBI" id="CHEBI:18420"/>
    </cofactor>
</comment>